<organism evidence="5 6">
    <name type="scientific">Chelatococcus daeguensis</name>
    <dbReference type="NCBI Taxonomy" id="444444"/>
    <lineage>
        <taxon>Bacteria</taxon>
        <taxon>Pseudomonadati</taxon>
        <taxon>Pseudomonadota</taxon>
        <taxon>Alphaproteobacteria</taxon>
        <taxon>Hyphomicrobiales</taxon>
        <taxon>Chelatococcaceae</taxon>
        <taxon>Chelatococcus</taxon>
    </lineage>
</organism>
<dbReference type="Gene3D" id="3.40.50.1000">
    <property type="entry name" value="HAD superfamily/HAD-like"/>
    <property type="match status" value="1"/>
</dbReference>
<dbReference type="InterPro" id="IPR036412">
    <property type="entry name" value="HAD-like_sf"/>
</dbReference>
<comment type="similarity">
    <text evidence="3">Belongs to the HAD-like hydrolase superfamily. CbbY/CbbZ/Gph/YieH family.</text>
</comment>
<dbReference type="SFLD" id="SFLDG01129">
    <property type="entry name" value="C1.5:_HAD__Beta-PGM__Phosphata"/>
    <property type="match status" value="1"/>
</dbReference>
<dbReference type="GO" id="GO:0006281">
    <property type="term" value="P:DNA repair"/>
    <property type="evidence" value="ECO:0007669"/>
    <property type="project" value="TreeGrafter"/>
</dbReference>
<dbReference type="AlphaFoldDB" id="A0AAC9P038"/>
<comment type="pathway">
    <text evidence="2">Organic acid metabolism; glycolate biosynthesis; glycolate from 2-phosphoglycolate: step 1/1.</text>
</comment>
<dbReference type="EMBL" id="CP018095">
    <property type="protein sequence ID" value="APF38783.1"/>
    <property type="molecule type" value="Genomic_DNA"/>
</dbReference>
<comment type="catalytic activity">
    <reaction evidence="1">
        <text>2-phosphoglycolate + H2O = glycolate + phosphate</text>
        <dbReference type="Rhea" id="RHEA:14369"/>
        <dbReference type="ChEBI" id="CHEBI:15377"/>
        <dbReference type="ChEBI" id="CHEBI:29805"/>
        <dbReference type="ChEBI" id="CHEBI:43474"/>
        <dbReference type="ChEBI" id="CHEBI:58033"/>
        <dbReference type="EC" id="3.1.3.18"/>
    </reaction>
</comment>
<evidence type="ECO:0000256" key="2">
    <source>
        <dbReference type="ARBA" id="ARBA00004818"/>
    </source>
</evidence>
<proteinExistence type="inferred from homology"/>
<name>A0AAC9P038_9HYPH</name>
<protein>
    <recommendedName>
        <fullName evidence="4">phosphoglycolate phosphatase</fullName>
        <ecNumber evidence="4">3.1.3.18</ecNumber>
    </recommendedName>
</protein>
<dbReference type="GO" id="GO:0008967">
    <property type="term" value="F:phosphoglycolate phosphatase activity"/>
    <property type="evidence" value="ECO:0007669"/>
    <property type="project" value="UniProtKB-EC"/>
</dbReference>
<evidence type="ECO:0000313" key="6">
    <source>
        <dbReference type="Proteomes" id="UP000182703"/>
    </source>
</evidence>
<dbReference type="InterPro" id="IPR050155">
    <property type="entry name" value="HAD-like_hydrolase_sf"/>
</dbReference>
<dbReference type="Proteomes" id="UP000182703">
    <property type="component" value="Chromosome"/>
</dbReference>
<gene>
    <name evidence="5" type="ORF">BOQ54_00110</name>
</gene>
<evidence type="ECO:0000256" key="3">
    <source>
        <dbReference type="ARBA" id="ARBA00006171"/>
    </source>
</evidence>
<evidence type="ECO:0000256" key="1">
    <source>
        <dbReference type="ARBA" id="ARBA00000830"/>
    </source>
</evidence>
<dbReference type="InterPro" id="IPR023214">
    <property type="entry name" value="HAD_sf"/>
</dbReference>
<accession>A0AAC9P038</accession>
<dbReference type="Pfam" id="PF00702">
    <property type="entry name" value="Hydrolase"/>
    <property type="match status" value="1"/>
</dbReference>
<reference evidence="5 6" key="1">
    <citation type="submission" date="2016-11" db="EMBL/GenBank/DDBJ databases">
        <title>Complete genome sequence of the aerobically denitrifying bacterium Chelatococcus daeguensis TAD1.</title>
        <authorList>
            <person name="Yang Y."/>
            <person name="Huang S."/>
            <person name="Lin E."/>
        </authorList>
    </citation>
    <scope>NUCLEOTIDE SEQUENCE [LARGE SCALE GENOMIC DNA]</scope>
    <source>
        <strain evidence="5 6">TAD1</strain>
    </source>
</reference>
<dbReference type="PANTHER" id="PTHR43434:SF1">
    <property type="entry name" value="PHOSPHOGLYCOLATE PHOSPHATASE"/>
    <property type="match status" value="1"/>
</dbReference>
<dbReference type="EC" id="3.1.3.18" evidence="4"/>
<dbReference type="KEGG" id="cdq:BOQ54_00110"/>
<dbReference type="SFLD" id="SFLDS00003">
    <property type="entry name" value="Haloacid_Dehalogenase"/>
    <property type="match status" value="1"/>
</dbReference>
<evidence type="ECO:0000313" key="5">
    <source>
        <dbReference type="EMBL" id="APF38783.1"/>
    </source>
</evidence>
<sequence>MTYKFADTLIVDLDNTIFDWFAAWYAQFEPIYHRIIEVTGKPVAEIEADIRRVHQERRTSEYTFLIEEVEVLKQNRTQGDIRTLFKDAIDESRLRRDRHLKLYPSVFRSLWDVKKSGATIIAYTESMAFYSAYRLKRFGLDGVIDIMFSPEDHDIPAGVSLDRLRHQPDEFYQLEVTEVRHTPRGELKPNPRILLDILNMIDASPERCAYVGDSLFKDVAMARDVGVFDIHAKYGESQRRPEYSLLQRVSHWTQEDVEREKAIAAQGHDFEPSAVLDKQFSEIFNYCQFGPPNARARA</sequence>
<keyword evidence="6" id="KW-1185">Reference proteome</keyword>
<dbReference type="SUPFAM" id="SSF56784">
    <property type="entry name" value="HAD-like"/>
    <property type="match status" value="1"/>
</dbReference>
<evidence type="ECO:0000256" key="4">
    <source>
        <dbReference type="ARBA" id="ARBA00013078"/>
    </source>
</evidence>
<dbReference type="PANTHER" id="PTHR43434">
    <property type="entry name" value="PHOSPHOGLYCOLATE PHOSPHATASE"/>
    <property type="match status" value="1"/>
</dbReference>